<keyword evidence="3" id="KW-1185">Reference proteome</keyword>
<evidence type="ECO:0000256" key="1">
    <source>
        <dbReference type="SAM" id="MobiDB-lite"/>
    </source>
</evidence>
<dbReference type="PANTHER" id="PTHR39697">
    <property type="entry name" value="RICIN B LECTIN DOMAIN-CONTAINING PROTEIN-RELATED"/>
    <property type="match status" value="1"/>
</dbReference>
<name>A0A9P4USP0_9PLEO</name>
<reference evidence="2" key="1">
    <citation type="journal article" date="2020" name="Stud. Mycol.">
        <title>101 Dothideomycetes genomes: a test case for predicting lifestyles and emergence of pathogens.</title>
        <authorList>
            <person name="Haridas S."/>
            <person name="Albert R."/>
            <person name="Binder M."/>
            <person name="Bloem J."/>
            <person name="Labutti K."/>
            <person name="Salamov A."/>
            <person name="Andreopoulos B."/>
            <person name="Baker S."/>
            <person name="Barry K."/>
            <person name="Bills G."/>
            <person name="Bluhm B."/>
            <person name="Cannon C."/>
            <person name="Castanera R."/>
            <person name="Culley D."/>
            <person name="Daum C."/>
            <person name="Ezra D."/>
            <person name="Gonzalez J."/>
            <person name="Henrissat B."/>
            <person name="Kuo A."/>
            <person name="Liang C."/>
            <person name="Lipzen A."/>
            <person name="Lutzoni F."/>
            <person name="Magnuson J."/>
            <person name="Mondo S."/>
            <person name="Nolan M."/>
            <person name="Ohm R."/>
            <person name="Pangilinan J."/>
            <person name="Park H.-J."/>
            <person name="Ramirez L."/>
            <person name="Alfaro M."/>
            <person name="Sun H."/>
            <person name="Tritt A."/>
            <person name="Yoshinaga Y."/>
            <person name="Zwiers L.-H."/>
            <person name="Turgeon B."/>
            <person name="Goodwin S."/>
            <person name="Spatafora J."/>
            <person name="Crous P."/>
            <person name="Grigoriev I."/>
        </authorList>
    </citation>
    <scope>NUCLEOTIDE SEQUENCE</scope>
    <source>
        <strain evidence="2">CBS 125425</strain>
    </source>
</reference>
<gene>
    <name evidence="2" type="ORF">EJ04DRAFT_506493</name>
</gene>
<dbReference type="PANTHER" id="PTHR39697:SF2">
    <property type="entry name" value="CYANOVIRIN-N DOMAIN-CONTAINING PROTEIN"/>
    <property type="match status" value="1"/>
</dbReference>
<proteinExistence type="predicted"/>
<dbReference type="EMBL" id="ML996370">
    <property type="protein sequence ID" value="KAF2726942.1"/>
    <property type="molecule type" value="Genomic_DNA"/>
</dbReference>
<evidence type="ECO:0000313" key="2">
    <source>
        <dbReference type="EMBL" id="KAF2726942.1"/>
    </source>
</evidence>
<feature type="region of interest" description="Disordered" evidence="1">
    <location>
        <begin position="1"/>
        <end position="37"/>
    </location>
</feature>
<dbReference type="OrthoDB" id="5289641at2759"/>
<evidence type="ECO:0000313" key="3">
    <source>
        <dbReference type="Proteomes" id="UP000799444"/>
    </source>
</evidence>
<protein>
    <submittedName>
        <fullName evidence="2">Uncharacterized protein</fullName>
    </submittedName>
</protein>
<comment type="caution">
    <text evidence="2">The sequence shown here is derived from an EMBL/GenBank/DDBJ whole genome shotgun (WGS) entry which is preliminary data.</text>
</comment>
<dbReference type="Proteomes" id="UP000799444">
    <property type="component" value="Unassembled WGS sequence"/>
</dbReference>
<organism evidence="2 3">
    <name type="scientific">Polyplosphaeria fusca</name>
    <dbReference type="NCBI Taxonomy" id="682080"/>
    <lineage>
        <taxon>Eukaryota</taxon>
        <taxon>Fungi</taxon>
        <taxon>Dikarya</taxon>
        <taxon>Ascomycota</taxon>
        <taxon>Pezizomycotina</taxon>
        <taxon>Dothideomycetes</taxon>
        <taxon>Pleosporomycetidae</taxon>
        <taxon>Pleosporales</taxon>
        <taxon>Tetraplosphaeriaceae</taxon>
        <taxon>Polyplosphaeria</taxon>
    </lineage>
</organism>
<accession>A0A9P4USP0</accession>
<feature type="compositionally biased region" description="Polar residues" evidence="1">
    <location>
        <begin position="10"/>
        <end position="27"/>
    </location>
</feature>
<sequence>MSTEPRFESENQSDTTAYTPTQDTCQDPSGYPKTSEGDNELELISSIPWPKSTYILSSKSDRRVLTLLDGEVILDTLGGRGSIHWELFESRGWYGIRNVPSGRLLGHDKKGKLICEVKIHNEWECFTPRARPDGGHDLLMRFWDNLVPVCLKTESGKERLFRITDGKSKSVVWEFTKV</sequence>
<dbReference type="AlphaFoldDB" id="A0A9P4USP0"/>